<name>A0ABT1SEI0_9FIRM</name>
<comment type="caution">
    <text evidence="1">The sequence shown here is derived from an EMBL/GenBank/DDBJ whole genome shotgun (WGS) entry which is preliminary data.</text>
</comment>
<dbReference type="Proteomes" id="UP001524478">
    <property type="component" value="Unassembled WGS sequence"/>
</dbReference>
<protein>
    <submittedName>
        <fullName evidence="1">Uncharacterized protein</fullName>
    </submittedName>
</protein>
<organism evidence="1 2">
    <name type="scientific">Tissierella carlieri</name>
    <dbReference type="NCBI Taxonomy" id="689904"/>
    <lineage>
        <taxon>Bacteria</taxon>
        <taxon>Bacillati</taxon>
        <taxon>Bacillota</taxon>
        <taxon>Tissierellia</taxon>
        <taxon>Tissierellales</taxon>
        <taxon>Tissierellaceae</taxon>
        <taxon>Tissierella</taxon>
    </lineage>
</organism>
<dbReference type="EMBL" id="JANGAC010000016">
    <property type="protein sequence ID" value="MCQ4924893.1"/>
    <property type="molecule type" value="Genomic_DNA"/>
</dbReference>
<sequence>MDKKAFQKFVKKFRNEGDEFPKAMMYGSQMRKRQATINCGSTTKSNEIVDKIIDSGLDEFLESQNARGYEVEKSLNQRSQVISQIRIYY</sequence>
<proteinExistence type="predicted"/>
<accession>A0ABT1SEI0</accession>
<evidence type="ECO:0000313" key="1">
    <source>
        <dbReference type="EMBL" id="MCQ4924893.1"/>
    </source>
</evidence>
<dbReference type="RefSeq" id="WP_256312484.1">
    <property type="nucleotide sequence ID" value="NZ_JANGAC010000016.1"/>
</dbReference>
<gene>
    <name evidence="1" type="ORF">NE686_17460</name>
</gene>
<evidence type="ECO:0000313" key="2">
    <source>
        <dbReference type="Proteomes" id="UP001524478"/>
    </source>
</evidence>
<reference evidence="1 2" key="1">
    <citation type="submission" date="2022-06" db="EMBL/GenBank/DDBJ databases">
        <title>Isolation of gut microbiota from human fecal samples.</title>
        <authorList>
            <person name="Pamer E.G."/>
            <person name="Barat B."/>
            <person name="Waligurski E."/>
            <person name="Medina S."/>
            <person name="Paddock L."/>
            <person name="Mostad J."/>
        </authorList>
    </citation>
    <scope>NUCLEOTIDE SEQUENCE [LARGE SCALE GENOMIC DNA]</scope>
    <source>
        <strain evidence="1 2">DFI.7.95</strain>
    </source>
</reference>
<keyword evidence="2" id="KW-1185">Reference proteome</keyword>